<dbReference type="KEGG" id="crq:GCK72_007319"/>
<feature type="region of interest" description="Disordered" evidence="1">
    <location>
        <begin position="1"/>
        <end position="119"/>
    </location>
</feature>
<feature type="compositionally biased region" description="Acidic residues" evidence="1">
    <location>
        <begin position="84"/>
        <end position="93"/>
    </location>
</feature>
<evidence type="ECO:0000313" key="2">
    <source>
        <dbReference type="EMBL" id="KAF1767360.1"/>
    </source>
</evidence>
<dbReference type="Proteomes" id="UP000483820">
    <property type="component" value="Chromosome II"/>
</dbReference>
<reference evidence="3 4" key="1">
    <citation type="submission" date="2019-12" db="EMBL/GenBank/DDBJ databases">
        <title>Chromosome-level assembly of the Caenorhabditis remanei genome.</title>
        <authorList>
            <person name="Teterina A.A."/>
            <person name="Willis J.H."/>
            <person name="Phillips P.C."/>
        </authorList>
    </citation>
    <scope>NUCLEOTIDE SEQUENCE [LARGE SCALE GENOMIC DNA]</scope>
    <source>
        <strain evidence="3 4">PX506</strain>
        <tissue evidence="3">Whole organism</tissue>
    </source>
</reference>
<feature type="compositionally biased region" description="Polar residues" evidence="1">
    <location>
        <begin position="1"/>
        <end position="10"/>
    </location>
</feature>
<name>A0A6A5HJS4_CAERE</name>
<accession>A0A6A5HJS4</accession>
<proteinExistence type="predicted"/>
<dbReference type="AlphaFoldDB" id="A0A6A5HJS4"/>
<comment type="caution">
    <text evidence="3">The sequence shown here is derived from an EMBL/GenBank/DDBJ whole genome shotgun (WGS) entry which is preliminary data.</text>
</comment>
<evidence type="ECO:0000313" key="3">
    <source>
        <dbReference type="EMBL" id="KAF1767361.1"/>
    </source>
</evidence>
<dbReference type="EMBL" id="WUAV01000002">
    <property type="protein sequence ID" value="KAF1767361.1"/>
    <property type="molecule type" value="Genomic_DNA"/>
</dbReference>
<protein>
    <submittedName>
        <fullName evidence="3">Uncharacterized protein</fullName>
    </submittedName>
</protein>
<dbReference type="EMBL" id="WUAV01000002">
    <property type="protein sequence ID" value="KAF1767360.1"/>
    <property type="molecule type" value="Genomic_DNA"/>
</dbReference>
<evidence type="ECO:0000313" key="4">
    <source>
        <dbReference type="Proteomes" id="UP000483820"/>
    </source>
</evidence>
<gene>
    <name evidence="2" type="ORF">GCK72_007319</name>
    <name evidence="3" type="ORF">GCK72_007320</name>
</gene>
<sequence>MSDTSFNIPTTPGKYPPNESFDYGFGEFEPERTSTPIDESHSENHADIEINHTAEEVHDVGGVEKERIDENEEVQIDDDRKEEVTDEEKEEDVADKTEKDGDRKSAKKRRGENDRGAVVKRSKTIAEALDAVEKQKEAESEEFLQLLDFGEQAEAETVNRKISLHHFLKMELQGQLLRQVSQQKITDMASKIYSSIGGVKALFDIDLINSRPHVLVSADGDDEHPVQGVKSDGNHRAIAVLTCSEHLLKQADIDVDNVFVKINPSNFANLFQLSRSLKPDG</sequence>
<dbReference type="RefSeq" id="XP_053590301.1">
    <property type="nucleotide sequence ID" value="XM_053726107.1"/>
</dbReference>
<dbReference type="GeneID" id="78774333"/>
<organism evidence="3 4">
    <name type="scientific">Caenorhabditis remanei</name>
    <name type="common">Caenorhabditis vulgaris</name>
    <dbReference type="NCBI Taxonomy" id="31234"/>
    <lineage>
        <taxon>Eukaryota</taxon>
        <taxon>Metazoa</taxon>
        <taxon>Ecdysozoa</taxon>
        <taxon>Nematoda</taxon>
        <taxon>Chromadorea</taxon>
        <taxon>Rhabditida</taxon>
        <taxon>Rhabditina</taxon>
        <taxon>Rhabditomorpha</taxon>
        <taxon>Rhabditoidea</taxon>
        <taxon>Rhabditidae</taxon>
        <taxon>Peloderinae</taxon>
        <taxon>Caenorhabditis</taxon>
    </lineage>
</organism>
<feature type="compositionally biased region" description="Basic and acidic residues" evidence="1">
    <location>
        <begin position="94"/>
        <end position="104"/>
    </location>
</feature>
<evidence type="ECO:0000256" key="1">
    <source>
        <dbReference type="SAM" id="MobiDB-lite"/>
    </source>
</evidence>
<feature type="compositionally biased region" description="Basic and acidic residues" evidence="1">
    <location>
        <begin position="38"/>
        <end position="68"/>
    </location>
</feature>
<dbReference type="CTD" id="78774333"/>